<dbReference type="InterPro" id="IPR013783">
    <property type="entry name" value="Ig-like_fold"/>
</dbReference>
<dbReference type="PANTHER" id="PTHR45339">
    <property type="entry name" value="HYBRID SIGNAL TRANSDUCTION HISTIDINE KINASE J"/>
    <property type="match status" value="1"/>
</dbReference>
<evidence type="ECO:0000256" key="9">
    <source>
        <dbReference type="ARBA" id="ARBA00022777"/>
    </source>
</evidence>
<feature type="domain" description="Response regulatory" evidence="17">
    <location>
        <begin position="1283"/>
        <end position="1399"/>
    </location>
</feature>
<dbReference type="InterPro" id="IPR036097">
    <property type="entry name" value="HisK_dim/P_sf"/>
</dbReference>
<dbReference type="CDD" id="cd00082">
    <property type="entry name" value="HisKA"/>
    <property type="match status" value="1"/>
</dbReference>
<comment type="subcellular location">
    <subcellularLocation>
        <location evidence="2">Cell membrane</location>
        <topology evidence="2">Multi-pass membrane protein</topology>
    </subcellularLocation>
</comment>
<evidence type="ECO:0000256" key="1">
    <source>
        <dbReference type="ARBA" id="ARBA00000085"/>
    </source>
</evidence>
<dbReference type="CDD" id="cd00156">
    <property type="entry name" value="REC"/>
    <property type="match status" value="1"/>
</dbReference>
<proteinExistence type="predicted"/>
<dbReference type="SUPFAM" id="SSF63829">
    <property type="entry name" value="Calcium-dependent phosphotriesterase"/>
    <property type="match status" value="3"/>
</dbReference>
<evidence type="ECO:0000256" key="13">
    <source>
        <dbReference type="ARBA" id="ARBA00023136"/>
    </source>
</evidence>
<feature type="modified residue" description="4-aspartylphosphate" evidence="14">
    <location>
        <position position="1191"/>
    </location>
</feature>
<dbReference type="InterPro" id="IPR003661">
    <property type="entry name" value="HisK_dim/P_dom"/>
</dbReference>
<dbReference type="CDD" id="cd00146">
    <property type="entry name" value="PKD"/>
    <property type="match status" value="1"/>
</dbReference>
<dbReference type="PROSITE" id="PS50110">
    <property type="entry name" value="RESPONSE_REGULATORY"/>
    <property type="match status" value="2"/>
</dbReference>
<gene>
    <name evidence="18" type="ORF">KK083_11160</name>
</gene>
<evidence type="ECO:0000259" key="17">
    <source>
        <dbReference type="PROSITE" id="PS50110"/>
    </source>
</evidence>
<feature type="coiled-coil region" evidence="15">
    <location>
        <begin position="842"/>
        <end position="893"/>
    </location>
</feature>
<dbReference type="GO" id="GO:0005886">
    <property type="term" value="C:plasma membrane"/>
    <property type="evidence" value="ECO:0007669"/>
    <property type="project" value="UniProtKB-SubCell"/>
</dbReference>
<dbReference type="EMBL" id="JAHESF010000009">
    <property type="protein sequence ID" value="MBT1697438.1"/>
    <property type="molecule type" value="Genomic_DNA"/>
</dbReference>
<dbReference type="InterPro" id="IPR015943">
    <property type="entry name" value="WD40/YVTN_repeat-like_dom_sf"/>
</dbReference>
<keyword evidence="7" id="KW-0812">Transmembrane</keyword>
<evidence type="ECO:0000256" key="7">
    <source>
        <dbReference type="ARBA" id="ARBA00022692"/>
    </source>
</evidence>
<dbReference type="Pfam" id="PF07495">
    <property type="entry name" value="Y_Y_Y"/>
    <property type="match status" value="1"/>
</dbReference>
<dbReference type="EC" id="2.7.13.3" evidence="3"/>
<dbReference type="InterPro" id="IPR005467">
    <property type="entry name" value="His_kinase_dom"/>
</dbReference>
<name>A0AAP2DLE4_9BACT</name>
<dbReference type="SUPFAM" id="SSF52172">
    <property type="entry name" value="CheY-like"/>
    <property type="match status" value="2"/>
</dbReference>
<sequence>MAIIRFVFFSFFLLPLISLSQDVRFSSLSVEEGMSQGNVWDIHQDRFGFVWIATEDGLNMYDGYSFRIFRNNPEDPSTLGNNNIHRIVGDSLGNLWLGTRGGLNYYHREENRFERFLYDSTVAGTISNDLIEGILIDSRGNLWVGTGHGLNLYQPEHRTFRHFFHDGNDPHSLASNYVTTIVEDSQKRIWVGTTGGLSLMNSDGETFTNFTHRSDDPSSLSSNNITSVMEDSHHILWIGTFDKGLNRKEAGLDSFKRFVRDEENPQSLSNNYVYNIAEDSNGTLWAATDYGLHRMNESGDSFTRYIYDPEDAYSLRANTVTCIFFDRNDRMWVGTRFGGANIYDKNKYRFIHYKHNSTDKYSLSHNLISCFKEDMNGNFWVATDGGGVNYFDRKSKRFISLPGKFTNNKVLAMEKDLGGGLWVGMWQGGLNYYDPVTGNVKAYKYDPANPKSLSDDHVFYILKDHTGAIWVATWANGLNRYNPETDDFTRFTHDPANPNTISTSDVAFLFEDSNGMLWIGTELGGADRYDPRTNAFTHYRHSKAEESLSNNFVSVVFEDSKKRIWIGTYGGLNLLDQETNTFKRYYERDGLPNDAIMGIQEDSSGKLWISTNRGLSCFDPEKQKFKNYSQKNGLQGNQFTRWASARLSTGELLFGGTNGFTLFHPDSIKSNRSIPPVYLTDFKVSNRPVKVEDHGILEKDITMADEIKLSYLDNIFSFEFAALNYFHAEENHYRYKMEGFQSEWVDAGVERKATYTNLSPGTYTFRVIASNNDGVWNQQGASVRIVITPPYWSTWWFRSLVVLIGLGSIASFFMIKMNVARRHKHELEEKVRLSTAEIMDQKMVLEAQAENMQALNDQLQGQTDFLQHINEELQCQREEADLARKEAERANQAKSIFLATMSHEIRTPMNGVLGMTSLLGETTLTAEQREYADTIRASGEALLTVINDILDFSKIESGNLDLDNHDFDLRQRIEEVMDLFSAKAAEKGLDLVYEIDYRIPAQLVADSHRLRQILINLLGNAMKFTRQGEIYLGVELVRSSGSMLELAFHVRDTGIGIPEDKLSRLFKPFSQVDSSTTRQYGGTGLGLAISHRLVELMGGAITVQSHVGLGTAFSFTIQGEPSTKPIRQYIMTNMLAHQGKKVLVVDDNATNRMILKNQLEQWKLSTVLASSGAEALSALEKVRDYDLVITDMHMPEMDGIQLAQQIKVKYPKLPIILLSSAGDESKKKYAGVFSSILNKPVKQQQLFQVVQQAVKAEGSFRSPEEQGSKHLLSEDFATKYPLKILLAEDNTVNQLLAVRVLKKLGYAHVDVAMNGAEAIEKLEKTFYNVILMDVQMPIMDGLEATRMIRSGNGRQPTIVAMTANAMASDKEICLQAGMDEYISKPINLEQLMDTLRKTSSAS</sequence>
<protein>
    <recommendedName>
        <fullName evidence="3">histidine kinase</fullName>
        <ecNumber evidence="3">2.7.13.3</ecNumber>
    </recommendedName>
</protein>
<dbReference type="Gene3D" id="1.10.287.130">
    <property type="match status" value="1"/>
</dbReference>
<dbReference type="SMART" id="SM00388">
    <property type="entry name" value="HisKA"/>
    <property type="match status" value="1"/>
</dbReference>
<keyword evidence="11" id="KW-1133">Transmembrane helix</keyword>
<keyword evidence="8" id="KW-0547">Nucleotide-binding</keyword>
<keyword evidence="13" id="KW-0472">Membrane</keyword>
<evidence type="ECO:0000256" key="6">
    <source>
        <dbReference type="ARBA" id="ARBA00022679"/>
    </source>
</evidence>
<dbReference type="GO" id="GO:0005524">
    <property type="term" value="F:ATP binding"/>
    <property type="evidence" value="ECO:0007669"/>
    <property type="project" value="UniProtKB-KW"/>
</dbReference>
<dbReference type="Gene3D" id="3.30.565.10">
    <property type="entry name" value="Histidine kinase-like ATPase, C-terminal domain"/>
    <property type="match status" value="1"/>
</dbReference>
<evidence type="ECO:0000256" key="14">
    <source>
        <dbReference type="PROSITE-ProRule" id="PRU00169"/>
    </source>
</evidence>
<evidence type="ECO:0000313" key="18">
    <source>
        <dbReference type="EMBL" id="MBT1697438.1"/>
    </source>
</evidence>
<dbReference type="Pfam" id="PF07494">
    <property type="entry name" value="Reg_prop"/>
    <property type="match status" value="9"/>
</dbReference>
<dbReference type="InterPro" id="IPR011123">
    <property type="entry name" value="Y_Y_Y"/>
</dbReference>
<dbReference type="InterPro" id="IPR003594">
    <property type="entry name" value="HATPase_dom"/>
</dbReference>
<dbReference type="Gene3D" id="3.40.50.2300">
    <property type="match status" value="2"/>
</dbReference>
<keyword evidence="5 14" id="KW-0597">Phosphoprotein</keyword>
<dbReference type="SUPFAM" id="SSF47384">
    <property type="entry name" value="Homodimeric domain of signal transducing histidine kinase"/>
    <property type="match status" value="1"/>
</dbReference>
<dbReference type="InterPro" id="IPR001789">
    <property type="entry name" value="Sig_transdc_resp-reg_receiver"/>
</dbReference>
<comment type="caution">
    <text evidence="18">The sequence shown here is derived from an EMBL/GenBank/DDBJ whole genome shotgun (WGS) entry which is preliminary data.</text>
</comment>
<dbReference type="InterPro" id="IPR036890">
    <property type="entry name" value="HATPase_C_sf"/>
</dbReference>
<dbReference type="Proteomes" id="UP001319200">
    <property type="component" value="Unassembled WGS sequence"/>
</dbReference>
<dbReference type="InterPro" id="IPR011006">
    <property type="entry name" value="CheY-like_superfamily"/>
</dbReference>
<dbReference type="SMART" id="SM00387">
    <property type="entry name" value="HATPase_c"/>
    <property type="match status" value="1"/>
</dbReference>
<dbReference type="RefSeq" id="WP_254163308.1">
    <property type="nucleotide sequence ID" value="NZ_JAHESF010000009.1"/>
</dbReference>
<keyword evidence="10" id="KW-0067">ATP-binding</keyword>
<evidence type="ECO:0000313" key="19">
    <source>
        <dbReference type="Proteomes" id="UP001319200"/>
    </source>
</evidence>
<comment type="catalytic activity">
    <reaction evidence="1">
        <text>ATP + protein L-histidine = ADP + protein N-phospho-L-histidine.</text>
        <dbReference type="EC" id="2.7.13.3"/>
    </reaction>
</comment>
<feature type="domain" description="Response regulatory" evidence="17">
    <location>
        <begin position="1141"/>
        <end position="1254"/>
    </location>
</feature>
<reference evidence="18 19" key="1">
    <citation type="submission" date="2021-05" db="EMBL/GenBank/DDBJ databases">
        <title>A Polyphasic approach of four new species of the genus Ohtaekwangia: Ohtaekwangia histidinii sp. nov., Ohtaekwangia cretensis sp. nov., Ohtaekwangia indiensis sp. nov., Ohtaekwangia reichenbachii sp. nov. from diverse environment.</title>
        <authorList>
            <person name="Octaviana S."/>
        </authorList>
    </citation>
    <scope>NUCLEOTIDE SEQUENCE [LARGE SCALE GENOMIC DNA]</scope>
    <source>
        <strain evidence="18 19">PWU4</strain>
    </source>
</reference>
<keyword evidence="19" id="KW-1185">Reference proteome</keyword>
<organism evidence="18 19">
    <name type="scientific">Chryseosolibacter histidini</name>
    <dbReference type="NCBI Taxonomy" id="2782349"/>
    <lineage>
        <taxon>Bacteria</taxon>
        <taxon>Pseudomonadati</taxon>
        <taxon>Bacteroidota</taxon>
        <taxon>Cytophagia</taxon>
        <taxon>Cytophagales</taxon>
        <taxon>Chryseotaleaceae</taxon>
        <taxon>Chryseosolibacter</taxon>
    </lineage>
</organism>
<dbReference type="Pfam" id="PF02518">
    <property type="entry name" value="HATPase_c"/>
    <property type="match status" value="1"/>
</dbReference>
<dbReference type="PRINTS" id="PR00344">
    <property type="entry name" value="BCTRLSENSOR"/>
</dbReference>
<dbReference type="InterPro" id="IPR004358">
    <property type="entry name" value="Sig_transdc_His_kin-like_C"/>
</dbReference>
<feature type="modified residue" description="4-aspartylphosphate" evidence="14">
    <location>
        <position position="1333"/>
    </location>
</feature>
<dbReference type="FunFam" id="3.30.565.10:FF:000010">
    <property type="entry name" value="Sensor histidine kinase RcsC"/>
    <property type="match status" value="1"/>
</dbReference>
<evidence type="ECO:0000256" key="11">
    <source>
        <dbReference type="ARBA" id="ARBA00022989"/>
    </source>
</evidence>
<dbReference type="Pfam" id="PF00512">
    <property type="entry name" value="HisKA"/>
    <property type="match status" value="1"/>
</dbReference>
<dbReference type="SMART" id="SM00448">
    <property type="entry name" value="REC"/>
    <property type="match status" value="2"/>
</dbReference>
<dbReference type="PANTHER" id="PTHR45339:SF1">
    <property type="entry name" value="HYBRID SIGNAL TRANSDUCTION HISTIDINE KINASE J"/>
    <property type="match status" value="1"/>
</dbReference>
<keyword evidence="9" id="KW-0418">Kinase</keyword>
<dbReference type="Gene3D" id="2.60.40.10">
    <property type="entry name" value="Immunoglobulins"/>
    <property type="match status" value="1"/>
</dbReference>
<dbReference type="GO" id="GO:0000155">
    <property type="term" value="F:phosphorelay sensor kinase activity"/>
    <property type="evidence" value="ECO:0007669"/>
    <property type="project" value="InterPro"/>
</dbReference>
<evidence type="ECO:0000256" key="15">
    <source>
        <dbReference type="SAM" id="Coils"/>
    </source>
</evidence>
<dbReference type="Gene3D" id="2.130.10.10">
    <property type="entry name" value="YVTN repeat-like/Quinoprotein amine dehydrogenase"/>
    <property type="match status" value="4"/>
</dbReference>
<dbReference type="Pfam" id="PF00072">
    <property type="entry name" value="Response_reg"/>
    <property type="match status" value="2"/>
</dbReference>
<keyword evidence="12" id="KW-0902">Two-component regulatory system</keyword>
<dbReference type="SUPFAM" id="SSF55874">
    <property type="entry name" value="ATPase domain of HSP90 chaperone/DNA topoisomerase II/histidine kinase"/>
    <property type="match status" value="1"/>
</dbReference>
<evidence type="ECO:0000256" key="12">
    <source>
        <dbReference type="ARBA" id="ARBA00023012"/>
    </source>
</evidence>
<feature type="domain" description="Histidine kinase" evidence="16">
    <location>
        <begin position="900"/>
        <end position="1121"/>
    </location>
</feature>
<keyword evidence="15" id="KW-0175">Coiled coil</keyword>
<dbReference type="CDD" id="cd17546">
    <property type="entry name" value="REC_hyHK_CKI1_RcsC-like"/>
    <property type="match status" value="1"/>
</dbReference>
<evidence type="ECO:0000256" key="10">
    <source>
        <dbReference type="ARBA" id="ARBA00022840"/>
    </source>
</evidence>
<dbReference type="CDD" id="cd16922">
    <property type="entry name" value="HATPase_EvgS-ArcB-TorS-like"/>
    <property type="match status" value="1"/>
</dbReference>
<keyword evidence="6" id="KW-0808">Transferase</keyword>
<evidence type="ECO:0000256" key="5">
    <source>
        <dbReference type="ARBA" id="ARBA00022553"/>
    </source>
</evidence>
<dbReference type="InterPro" id="IPR011110">
    <property type="entry name" value="Reg_prop"/>
</dbReference>
<evidence type="ECO:0000259" key="16">
    <source>
        <dbReference type="PROSITE" id="PS50109"/>
    </source>
</evidence>
<evidence type="ECO:0000256" key="2">
    <source>
        <dbReference type="ARBA" id="ARBA00004651"/>
    </source>
</evidence>
<keyword evidence="4" id="KW-1003">Cell membrane</keyword>
<dbReference type="FunFam" id="2.60.40.10:FF:000791">
    <property type="entry name" value="Two-component system sensor histidine kinase/response regulator"/>
    <property type="match status" value="1"/>
</dbReference>
<evidence type="ECO:0000256" key="4">
    <source>
        <dbReference type="ARBA" id="ARBA00022475"/>
    </source>
</evidence>
<accession>A0AAP2DLE4</accession>
<evidence type="ECO:0000256" key="8">
    <source>
        <dbReference type="ARBA" id="ARBA00022741"/>
    </source>
</evidence>
<dbReference type="FunFam" id="1.10.287.130:FF:000003">
    <property type="entry name" value="Histidine kinase"/>
    <property type="match status" value="1"/>
</dbReference>
<evidence type="ECO:0000256" key="3">
    <source>
        <dbReference type="ARBA" id="ARBA00012438"/>
    </source>
</evidence>
<dbReference type="PROSITE" id="PS50109">
    <property type="entry name" value="HIS_KIN"/>
    <property type="match status" value="1"/>
</dbReference>